<keyword evidence="2" id="KW-1185">Reference proteome</keyword>
<reference evidence="1 2" key="1">
    <citation type="submission" date="2018-01" db="EMBL/GenBank/DDBJ databases">
        <title>Comparison of the Chinese Bamboo Partridge and Red Junglefowl genome sequences highlights the importance of demography in genome evolution.</title>
        <authorList>
            <person name="Tiley G.P."/>
            <person name="Kimball R.T."/>
            <person name="Braun E.L."/>
            <person name="Burleigh J.G."/>
        </authorList>
    </citation>
    <scope>NUCLEOTIDE SEQUENCE [LARGE SCALE GENOMIC DNA]</scope>
    <source>
        <strain evidence="1">RTK389</strain>
        <tissue evidence="1">Blood</tissue>
    </source>
</reference>
<protein>
    <submittedName>
        <fullName evidence="1">Uncharacterized protein</fullName>
    </submittedName>
</protein>
<sequence>MIQGREECHIPKLITPVEKGRDLEARLIDSYIIQCQAEAQEGIPKYTCLLGWEECHIPKLITPVEKGRDLEARLIDSYIIQCQAEAQEVWDFFSVTIARAIELKHNPGLIAALAYETANFYQKAGKCLVLHTVTMDKLYWPVINVGKQLDLSKNQKNVSVTETGL</sequence>
<dbReference type="Gene3D" id="1.25.40.280">
    <property type="entry name" value="alix/aip1 like domains"/>
    <property type="match status" value="1"/>
</dbReference>
<dbReference type="EMBL" id="PPHD01038610">
    <property type="protein sequence ID" value="POI24781.1"/>
    <property type="molecule type" value="Genomic_DNA"/>
</dbReference>
<dbReference type="AlphaFoldDB" id="A0A2P4SKZ5"/>
<name>A0A2P4SKZ5_BAMTH</name>
<evidence type="ECO:0000313" key="2">
    <source>
        <dbReference type="Proteomes" id="UP000237246"/>
    </source>
</evidence>
<organism evidence="1 2">
    <name type="scientific">Bambusicola thoracicus</name>
    <name type="common">Chinese bamboo-partridge</name>
    <name type="synonym">Perdix thoracica</name>
    <dbReference type="NCBI Taxonomy" id="9083"/>
    <lineage>
        <taxon>Eukaryota</taxon>
        <taxon>Metazoa</taxon>
        <taxon>Chordata</taxon>
        <taxon>Craniata</taxon>
        <taxon>Vertebrata</taxon>
        <taxon>Euteleostomi</taxon>
        <taxon>Archelosauria</taxon>
        <taxon>Archosauria</taxon>
        <taxon>Dinosauria</taxon>
        <taxon>Saurischia</taxon>
        <taxon>Theropoda</taxon>
        <taxon>Coelurosauria</taxon>
        <taxon>Aves</taxon>
        <taxon>Neognathae</taxon>
        <taxon>Galloanserae</taxon>
        <taxon>Galliformes</taxon>
        <taxon>Phasianidae</taxon>
        <taxon>Perdicinae</taxon>
        <taxon>Bambusicola</taxon>
    </lineage>
</organism>
<comment type="caution">
    <text evidence="1">The sequence shown here is derived from an EMBL/GenBank/DDBJ whole genome shotgun (WGS) entry which is preliminary data.</text>
</comment>
<gene>
    <name evidence="1" type="ORF">CIB84_011468</name>
</gene>
<proteinExistence type="predicted"/>
<dbReference type="InterPro" id="IPR038898">
    <property type="entry name" value="BROX"/>
</dbReference>
<dbReference type="PANTHER" id="PTHR23032">
    <property type="entry name" value="BRO1 DOMAIN-CONTAINING PROTEIN BROX"/>
    <property type="match status" value="1"/>
</dbReference>
<dbReference type="InterPro" id="IPR038499">
    <property type="entry name" value="BRO1_sf"/>
</dbReference>
<dbReference type="PANTHER" id="PTHR23032:SF13">
    <property type="entry name" value="BRO1 DOMAIN-CONTAINING PROTEIN BROX"/>
    <property type="match status" value="1"/>
</dbReference>
<evidence type="ECO:0000313" key="1">
    <source>
        <dbReference type="EMBL" id="POI24781.1"/>
    </source>
</evidence>
<accession>A0A2P4SKZ5</accession>
<dbReference type="Proteomes" id="UP000237246">
    <property type="component" value="Unassembled WGS sequence"/>
</dbReference>
<dbReference type="OrthoDB" id="10266451at2759"/>